<dbReference type="Pfam" id="PF07727">
    <property type="entry name" value="RVT_2"/>
    <property type="match status" value="1"/>
</dbReference>
<feature type="compositionally biased region" description="Polar residues" evidence="2">
    <location>
        <begin position="461"/>
        <end position="471"/>
    </location>
</feature>
<name>A0A6L2LE19_TANCI</name>
<feature type="coiled-coil region" evidence="1">
    <location>
        <begin position="1278"/>
        <end position="1312"/>
    </location>
</feature>
<feature type="compositionally biased region" description="Basic and acidic residues" evidence="2">
    <location>
        <begin position="577"/>
        <end position="590"/>
    </location>
</feature>
<feature type="region of interest" description="Disordered" evidence="2">
    <location>
        <begin position="564"/>
        <end position="595"/>
    </location>
</feature>
<feature type="compositionally biased region" description="Low complexity" evidence="2">
    <location>
        <begin position="1236"/>
        <end position="1261"/>
    </location>
</feature>
<keyword evidence="1" id="KW-0175">Coiled coil</keyword>
<reference evidence="4" key="1">
    <citation type="journal article" date="2019" name="Sci. Rep.">
        <title>Draft genome of Tanacetum cinerariifolium, the natural source of mosquito coil.</title>
        <authorList>
            <person name="Yamashiro T."/>
            <person name="Shiraishi A."/>
            <person name="Satake H."/>
            <person name="Nakayama K."/>
        </authorList>
    </citation>
    <scope>NUCLEOTIDE SEQUENCE</scope>
</reference>
<feature type="region of interest" description="Disordered" evidence="2">
    <location>
        <begin position="449"/>
        <end position="471"/>
    </location>
</feature>
<evidence type="ECO:0000256" key="1">
    <source>
        <dbReference type="SAM" id="Coils"/>
    </source>
</evidence>
<proteinExistence type="predicted"/>
<dbReference type="CDD" id="cd09272">
    <property type="entry name" value="RNase_HI_RT_Ty1"/>
    <property type="match status" value="1"/>
</dbReference>
<dbReference type="PANTHER" id="PTHR11439">
    <property type="entry name" value="GAG-POL-RELATED RETROTRANSPOSON"/>
    <property type="match status" value="1"/>
</dbReference>
<dbReference type="InterPro" id="IPR043502">
    <property type="entry name" value="DNA/RNA_pol_sf"/>
</dbReference>
<dbReference type="InterPro" id="IPR013103">
    <property type="entry name" value="RVT_2"/>
</dbReference>
<evidence type="ECO:0000313" key="4">
    <source>
        <dbReference type="EMBL" id="GEU59147.1"/>
    </source>
</evidence>
<gene>
    <name evidence="4" type="ORF">Tci_031125</name>
</gene>
<comment type="caution">
    <text evidence="4">The sequence shown here is derived from an EMBL/GenBank/DDBJ whole genome shotgun (WGS) entry which is preliminary data.</text>
</comment>
<sequence>MDSLSPQVVSTAKLPILNPNEFDLLKMRIEQYFFLVPTRIVEGVVQPVAPTTAERKLARKNELKARGTLLMALPDKHQLKFNSPKDAKTLMEAIEKRFGGNTKTKKVQKTLLKQQFENFTGSSSEVKNSYSSSTESHNLAFVSSSQTDSTTDSVSTAVNVSAVGSKLPASLLPSVDSLSNVVIYSFFASQYTSPQLDNEDLKQIDVDNLEEMDLRRVILLENVDISRIKEGLVQLNPEKDCPTEEEPANFALMDFSSNSSSSSFDNETGLESVEARLLVYKQNESVFEENIKMLNIEVIPTKTEQDLSTSPKPSAPIIEDWISDSEEDSQSQAPKATILAVTPVIVSSKTLRRGTRRNKKACFVCKSVDHLIKDYDFHSRNLAQRTYVSRDTRKQYASLSPSRSHTHMVPTAVLPQSKSVLNTAVRPVSAALPNLPLTRPRHAYRVVTKSNSPIRRHLPGSPSSKHNTSPPRVTAAKALEVSAAQGNMSYLSDFEELNGGYVAFGGNPKGGKITGKGKIKTGKFQGKVDEGFLVGYSMCSKNNNKDALVDGMEHDVDIQKSMSAVIHSSSSSAQTRKQADMTERENKGKSPVESFTGYRDLNAEFEECSNNSSNRVNAASSTVPTVGHNFINSTNNFSAAGPSNIVVSPTYKKSSFTAASTSSHDPDMLALENFTYSDDAVSAEDDISNLEYSIPVSPILKPKIHKYHSISQIIGDLSSTTQTRSMARAVKDQGRVLQMFDKDFHTCMFVCFLLQEKLKRVHQALKDPSWIKAIAIGTKWVYKNKKDERGIVIRNKARLVAQGHIQEEGIDYKEVFAPVARIEAIRLFLADASFMGSLVYQIDVKSAFLYGTIEEEVYVCQPPGFEDPDHPEKVYKVVKALYGLHQAPRACQDKYVAEILRKFGLTEGKSASTPIDVEKPLLKDLDREDVDVHTYRSMIGSLMYLNSSRPDIMFAVCAYVRFQVTPKASHLHAVKRIFRYLKGKPHLGLWYPKDSPFDLVAYSDSDYVGARLDRKSTTGGIQFLGCRLISWQCKKQIVVATSSTEAEYVAAASGCAQVLWIQNQLLDYGLQALVDKKKVVISEAIIRDVLRLTDAEGVDCLPNEEIFTGLARMGYEKPSTKLTFYKAFFSRQWKFLIHTILQLLSAKRTNVDSSSKFYMYPRFIQLIIQNQLGDLLTYTTKYISPALTQKVFANMRRVGKGFSRVETPLFEGMLVVQDVHDESIPSPAPPTPPLQPSQDIPSTSQAQSLPQQPQSPTPAQQHAANFPMSLFQTALDACAALTLRVEHLEHDKEAQTQEITKLKTRVKKLERVNKVKAFKLRRLKKVGTSQRIDTLDDMEDVSNQERMIIKLDRDEGVELMGEKEKTKDVMDIVDDAQVEGRQAKKQAEIYQIDMDHPSKVLSMQEDESEVQEAVEVVTTAKLITKVVNAASTPVSTASTIILAAEPNVPATTPTIVPITDAYTRRRKGVIIRDHEEEPTPIKPAETKSKDKGKAIMVEEPKPIMKKDQVELDEEYVRKLHKELNKDIYWDTAIENMKQKAKQDKTVQRYQVMKKRPQTEAQAQENRAIASINETPTQKVAKRRKLNEEAKEVEDLKQHLEIVPDEDDDVYTEATPLARKFPVVDYQVILLNNKPRYKIIKADRTHQLYASFITMLKNFDREDLETLTMFGRQDGQDNVWKSQRSIHGQEMVKSWKLLTSCGVHIISFITTQLILIVKRRYLLLKFTPEQMVNVVRLQVEE</sequence>
<dbReference type="PANTHER" id="PTHR11439:SF495">
    <property type="entry name" value="REVERSE TRANSCRIPTASE, RNA-DEPENDENT DNA POLYMERASE-RELATED"/>
    <property type="match status" value="1"/>
</dbReference>
<evidence type="ECO:0000256" key="2">
    <source>
        <dbReference type="SAM" id="MobiDB-lite"/>
    </source>
</evidence>
<dbReference type="SUPFAM" id="SSF56672">
    <property type="entry name" value="DNA/RNA polymerases"/>
    <property type="match status" value="1"/>
</dbReference>
<accession>A0A6L2LE19</accession>
<protein>
    <recommendedName>
        <fullName evidence="3">Reverse transcriptase Ty1/copia-type domain-containing protein</fullName>
    </recommendedName>
</protein>
<organism evidence="4">
    <name type="scientific">Tanacetum cinerariifolium</name>
    <name type="common">Dalmatian daisy</name>
    <name type="synonym">Chrysanthemum cinerariifolium</name>
    <dbReference type="NCBI Taxonomy" id="118510"/>
    <lineage>
        <taxon>Eukaryota</taxon>
        <taxon>Viridiplantae</taxon>
        <taxon>Streptophyta</taxon>
        <taxon>Embryophyta</taxon>
        <taxon>Tracheophyta</taxon>
        <taxon>Spermatophyta</taxon>
        <taxon>Magnoliopsida</taxon>
        <taxon>eudicotyledons</taxon>
        <taxon>Gunneridae</taxon>
        <taxon>Pentapetalae</taxon>
        <taxon>asterids</taxon>
        <taxon>campanulids</taxon>
        <taxon>Asterales</taxon>
        <taxon>Asteraceae</taxon>
        <taxon>Asteroideae</taxon>
        <taxon>Anthemideae</taxon>
        <taxon>Anthemidinae</taxon>
        <taxon>Tanacetum</taxon>
    </lineage>
</organism>
<evidence type="ECO:0000259" key="3">
    <source>
        <dbReference type="Pfam" id="PF07727"/>
    </source>
</evidence>
<feature type="region of interest" description="Disordered" evidence="2">
    <location>
        <begin position="1221"/>
        <end position="1261"/>
    </location>
</feature>
<dbReference type="EMBL" id="BKCJ010004119">
    <property type="protein sequence ID" value="GEU59147.1"/>
    <property type="molecule type" value="Genomic_DNA"/>
</dbReference>
<feature type="domain" description="Reverse transcriptase Ty1/copia-type" evidence="3">
    <location>
        <begin position="763"/>
        <end position="904"/>
    </location>
</feature>
<feature type="compositionally biased region" description="Pro residues" evidence="2">
    <location>
        <begin position="1226"/>
        <end position="1235"/>
    </location>
</feature>